<dbReference type="WBParaSite" id="PSAMB.scaffold1503size30638.g13597.t1">
    <property type="protein sequence ID" value="PSAMB.scaffold1503size30638.g13597.t1"/>
    <property type="gene ID" value="PSAMB.scaffold1503size30638.g13597"/>
</dbReference>
<feature type="compositionally biased region" description="Low complexity" evidence="2">
    <location>
        <begin position="189"/>
        <end position="207"/>
    </location>
</feature>
<evidence type="ECO:0000256" key="2">
    <source>
        <dbReference type="SAM" id="MobiDB-lite"/>
    </source>
</evidence>
<dbReference type="Pfam" id="PF22697">
    <property type="entry name" value="SOS1_NGEF_PH"/>
    <property type="match status" value="1"/>
</dbReference>
<dbReference type="SUPFAM" id="SSF50729">
    <property type="entry name" value="PH domain-like"/>
    <property type="match status" value="1"/>
</dbReference>
<keyword evidence="4" id="KW-1185">Reference proteome</keyword>
<feature type="compositionally biased region" description="Low complexity" evidence="2">
    <location>
        <begin position="150"/>
        <end position="164"/>
    </location>
</feature>
<evidence type="ECO:0000259" key="3">
    <source>
        <dbReference type="PROSITE" id="PS50003"/>
    </source>
</evidence>
<feature type="domain" description="PH" evidence="3">
    <location>
        <begin position="28"/>
        <end position="134"/>
    </location>
</feature>
<dbReference type="GO" id="GO:0019898">
    <property type="term" value="C:extrinsic component of membrane"/>
    <property type="evidence" value="ECO:0007669"/>
    <property type="project" value="TreeGrafter"/>
</dbReference>
<name>A0A914V4E4_9BILA</name>
<accession>A0A914V4E4</accession>
<dbReference type="AlphaFoldDB" id="A0A914V4E4"/>
<evidence type="ECO:0000313" key="5">
    <source>
        <dbReference type="WBParaSite" id="PSAMB.scaffold1503size30638.g13597.t1"/>
    </source>
</evidence>
<keyword evidence="1" id="KW-0344">Guanine-nucleotide releasing factor</keyword>
<reference evidence="5" key="1">
    <citation type="submission" date="2022-11" db="UniProtKB">
        <authorList>
            <consortium name="WormBaseParasite"/>
        </authorList>
    </citation>
    <scope>IDENTIFICATION</scope>
</reference>
<dbReference type="Proteomes" id="UP000887566">
    <property type="component" value="Unplaced"/>
</dbReference>
<dbReference type="SMART" id="SM00233">
    <property type="entry name" value="PH"/>
    <property type="match status" value="1"/>
</dbReference>
<dbReference type="PROSITE" id="PS50003">
    <property type="entry name" value="PH_DOMAIN"/>
    <property type="match status" value="1"/>
</dbReference>
<dbReference type="GO" id="GO:0007411">
    <property type="term" value="P:axon guidance"/>
    <property type="evidence" value="ECO:0007669"/>
    <property type="project" value="TreeGrafter"/>
</dbReference>
<organism evidence="4 5">
    <name type="scientific">Plectus sambesii</name>
    <dbReference type="NCBI Taxonomy" id="2011161"/>
    <lineage>
        <taxon>Eukaryota</taxon>
        <taxon>Metazoa</taxon>
        <taxon>Ecdysozoa</taxon>
        <taxon>Nematoda</taxon>
        <taxon>Chromadorea</taxon>
        <taxon>Plectida</taxon>
        <taxon>Plectina</taxon>
        <taxon>Plectoidea</taxon>
        <taxon>Plectidae</taxon>
        <taxon>Plectus</taxon>
    </lineage>
</organism>
<proteinExistence type="predicted"/>
<dbReference type="GO" id="GO:0005085">
    <property type="term" value="F:guanyl-nucleotide exchange factor activity"/>
    <property type="evidence" value="ECO:0007669"/>
    <property type="project" value="UniProtKB-KW"/>
</dbReference>
<sequence length="213" mass="23534">MLSVPKRANDIIHLNMLDGFAELRDSGECLMQGTFTVWDAKQLIKKGRERQLFLFDLCVVFSKKQDTTDGKHKYVYKNRLMLSEINVTEHIEGDQCKFALWTGSVPNSEHRTIMKAVDHKAKLLWVKKLRDLIGERILHLALPQLSLPKSRASSSTGGASSVAGDRMSKDSEVLTATTEGSGAGDRASVHSYASSSSNDVTSSEVGSESLLYK</sequence>
<evidence type="ECO:0000256" key="1">
    <source>
        <dbReference type="ARBA" id="ARBA00022658"/>
    </source>
</evidence>
<protein>
    <submittedName>
        <fullName evidence="5">PH domain-containing protein</fullName>
    </submittedName>
</protein>
<evidence type="ECO:0000313" key="4">
    <source>
        <dbReference type="Proteomes" id="UP000887566"/>
    </source>
</evidence>
<dbReference type="GO" id="GO:0005737">
    <property type="term" value="C:cytoplasm"/>
    <property type="evidence" value="ECO:0007669"/>
    <property type="project" value="TreeGrafter"/>
</dbReference>
<dbReference type="PANTHER" id="PTHR22826:SF106">
    <property type="entry name" value="TRIO, ISOFORM A"/>
    <property type="match status" value="1"/>
</dbReference>
<dbReference type="PANTHER" id="PTHR22826">
    <property type="entry name" value="RHO GUANINE EXCHANGE FACTOR-RELATED"/>
    <property type="match status" value="1"/>
</dbReference>
<dbReference type="Gene3D" id="2.30.29.30">
    <property type="entry name" value="Pleckstrin-homology domain (PH domain)/Phosphotyrosine-binding domain (PTB)"/>
    <property type="match status" value="1"/>
</dbReference>
<dbReference type="InterPro" id="IPR055251">
    <property type="entry name" value="SOS1_NGEF_PH"/>
</dbReference>
<dbReference type="InterPro" id="IPR001849">
    <property type="entry name" value="PH_domain"/>
</dbReference>
<dbReference type="InterPro" id="IPR011993">
    <property type="entry name" value="PH-like_dom_sf"/>
</dbReference>
<dbReference type="InterPro" id="IPR051336">
    <property type="entry name" value="RhoGEF_Guanine_NuclExch_SF"/>
</dbReference>
<feature type="region of interest" description="Disordered" evidence="2">
    <location>
        <begin position="148"/>
        <end position="213"/>
    </location>
</feature>